<comment type="similarity">
    <text evidence="1">Belongs to the LysR transcriptional regulatory family.</text>
</comment>
<dbReference type="Pfam" id="PF00126">
    <property type="entry name" value="HTH_1"/>
    <property type="match status" value="1"/>
</dbReference>
<evidence type="ECO:0000313" key="7">
    <source>
        <dbReference type="Proteomes" id="UP000294772"/>
    </source>
</evidence>
<dbReference type="InterPro" id="IPR036390">
    <property type="entry name" value="WH_DNA-bd_sf"/>
</dbReference>
<evidence type="ECO:0000259" key="5">
    <source>
        <dbReference type="PROSITE" id="PS50931"/>
    </source>
</evidence>
<dbReference type="CDD" id="cd08432">
    <property type="entry name" value="PBP2_GcdR_TrpI_HvrB_AmpR_like"/>
    <property type="match status" value="1"/>
</dbReference>
<dbReference type="EMBL" id="SLXF01000001">
    <property type="protein sequence ID" value="TCP09862.1"/>
    <property type="molecule type" value="Genomic_DNA"/>
</dbReference>
<protein>
    <submittedName>
        <fullName evidence="6">LysR family glycine cleavage system transcriptional activator</fullName>
    </submittedName>
</protein>
<evidence type="ECO:0000256" key="1">
    <source>
        <dbReference type="ARBA" id="ARBA00009437"/>
    </source>
</evidence>
<gene>
    <name evidence="6" type="ORF">EV676_101442</name>
</gene>
<dbReference type="PROSITE" id="PS50931">
    <property type="entry name" value="HTH_LYSR"/>
    <property type="match status" value="1"/>
</dbReference>
<dbReference type="GO" id="GO:0006351">
    <property type="term" value="P:DNA-templated transcription"/>
    <property type="evidence" value="ECO:0007669"/>
    <property type="project" value="TreeGrafter"/>
</dbReference>
<dbReference type="SUPFAM" id="SSF46785">
    <property type="entry name" value="Winged helix' DNA-binding domain"/>
    <property type="match status" value="1"/>
</dbReference>
<sequence>MNTPRRLPPLSQLRAFEAAARLGSFKRAAQELSVTPAAISHQVKALEEQLGLALFERRTRQVVLTPPGRQLLPALSAGFDTMAEAVAALRAQRQAASVTLSTTRAFMAQWLLPRLAAFRARHPRIELYLHADEAPVDVAAGEADLAIRYGTGPYPGLEATRLLEDRYRVVCSPQLKIRARRQLPQCTLIHFEWQRPWPDAPDWARWHREAGVPSGTSRGLRFSEEVHAIQAAIAGQGVALLSDVLVQEELRRGVLRVPFGPALPGPGYWLLQRPGAGPAARQVARWLMREAARQRVAT</sequence>
<evidence type="ECO:0000313" key="6">
    <source>
        <dbReference type="EMBL" id="TCP09862.1"/>
    </source>
</evidence>
<dbReference type="InterPro" id="IPR000847">
    <property type="entry name" value="LysR_HTH_N"/>
</dbReference>
<dbReference type="AlphaFoldDB" id="A0AA46HXK6"/>
<dbReference type="Gene3D" id="3.40.190.10">
    <property type="entry name" value="Periplasmic binding protein-like II"/>
    <property type="match status" value="2"/>
</dbReference>
<dbReference type="PANTHER" id="PTHR30537:SF26">
    <property type="entry name" value="GLYCINE CLEAVAGE SYSTEM TRANSCRIPTIONAL ACTIVATOR"/>
    <property type="match status" value="1"/>
</dbReference>
<dbReference type="InterPro" id="IPR036388">
    <property type="entry name" value="WH-like_DNA-bd_sf"/>
</dbReference>
<dbReference type="InterPro" id="IPR058163">
    <property type="entry name" value="LysR-type_TF_proteobact-type"/>
</dbReference>
<dbReference type="GO" id="GO:0043565">
    <property type="term" value="F:sequence-specific DNA binding"/>
    <property type="evidence" value="ECO:0007669"/>
    <property type="project" value="TreeGrafter"/>
</dbReference>
<keyword evidence="3" id="KW-0238">DNA-binding</keyword>
<feature type="domain" description="HTH lysR-type" evidence="5">
    <location>
        <begin position="8"/>
        <end position="65"/>
    </location>
</feature>
<dbReference type="Proteomes" id="UP000294772">
    <property type="component" value="Unassembled WGS sequence"/>
</dbReference>
<dbReference type="FunFam" id="1.10.10.10:FF:000038">
    <property type="entry name" value="Glycine cleavage system transcriptional activator"/>
    <property type="match status" value="1"/>
</dbReference>
<evidence type="ECO:0000256" key="4">
    <source>
        <dbReference type="ARBA" id="ARBA00023163"/>
    </source>
</evidence>
<name>A0AA46HXK6_9BURK</name>
<comment type="caution">
    <text evidence="6">The sequence shown here is derived from an EMBL/GenBank/DDBJ whole genome shotgun (WGS) entry which is preliminary data.</text>
</comment>
<dbReference type="InterPro" id="IPR005119">
    <property type="entry name" value="LysR_subst-bd"/>
</dbReference>
<dbReference type="GO" id="GO:0003700">
    <property type="term" value="F:DNA-binding transcription factor activity"/>
    <property type="evidence" value="ECO:0007669"/>
    <property type="project" value="InterPro"/>
</dbReference>
<dbReference type="Gene3D" id="1.10.10.10">
    <property type="entry name" value="Winged helix-like DNA-binding domain superfamily/Winged helix DNA-binding domain"/>
    <property type="match status" value="1"/>
</dbReference>
<evidence type="ECO:0000256" key="3">
    <source>
        <dbReference type="ARBA" id="ARBA00023125"/>
    </source>
</evidence>
<dbReference type="PRINTS" id="PR00039">
    <property type="entry name" value="HTHLYSR"/>
</dbReference>
<dbReference type="Pfam" id="PF03466">
    <property type="entry name" value="LysR_substrate"/>
    <property type="match status" value="1"/>
</dbReference>
<evidence type="ECO:0000256" key="2">
    <source>
        <dbReference type="ARBA" id="ARBA00023015"/>
    </source>
</evidence>
<accession>A0AA46HXK6</accession>
<keyword evidence="4" id="KW-0804">Transcription</keyword>
<dbReference type="RefSeq" id="WP_132763239.1">
    <property type="nucleotide sequence ID" value="NZ_CALFFA010000022.1"/>
</dbReference>
<dbReference type="PANTHER" id="PTHR30537">
    <property type="entry name" value="HTH-TYPE TRANSCRIPTIONAL REGULATOR"/>
    <property type="match status" value="1"/>
</dbReference>
<dbReference type="SUPFAM" id="SSF53850">
    <property type="entry name" value="Periplasmic binding protein-like II"/>
    <property type="match status" value="1"/>
</dbReference>
<keyword evidence="2" id="KW-0805">Transcription regulation</keyword>
<reference evidence="6 7" key="1">
    <citation type="submission" date="2019-03" db="EMBL/GenBank/DDBJ databases">
        <title>Genomic Encyclopedia of Type Strains, Phase IV (KMG-IV): sequencing the most valuable type-strain genomes for metagenomic binning, comparative biology and taxonomic classification.</title>
        <authorList>
            <person name="Goeker M."/>
        </authorList>
    </citation>
    <scope>NUCLEOTIDE SEQUENCE [LARGE SCALE GENOMIC DNA]</scope>
    <source>
        <strain evidence="6 7">DSM 15264</strain>
    </source>
</reference>
<organism evidence="6 7">
    <name type="scientific">Caldimonas thermodepolymerans</name>
    <dbReference type="NCBI Taxonomy" id="215580"/>
    <lineage>
        <taxon>Bacteria</taxon>
        <taxon>Pseudomonadati</taxon>
        <taxon>Pseudomonadota</taxon>
        <taxon>Betaproteobacteria</taxon>
        <taxon>Burkholderiales</taxon>
        <taxon>Sphaerotilaceae</taxon>
        <taxon>Caldimonas</taxon>
    </lineage>
</organism>
<proteinExistence type="inferred from homology"/>